<dbReference type="PROSITE" id="PS01081">
    <property type="entry name" value="HTH_TETR_1"/>
    <property type="match status" value="1"/>
</dbReference>
<dbReference type="GO" id="GO:0003677">
    <property type="term" value="F:DNA binding"/>
    <property type="evidence" value="ECO:0007669"/>
    <property type="project" value="UniProtKB-UniRule"/>
</dbReference>
<dbReference type="InterPro" id="IPR001647">
    <property type="entry name" value="HTH_TetR"/>
</dbReference>
<feature type="DNA-binding region" description="H-T-H motif" evidence="4">
    <location>
        <begin position="37"/>
        <end position="56"/>
    </location>
</feature>
<evidence type="ECO:0000256" key="4">
    <source>
        <dbReference type="PROSITE-ProRule" id="PRU00335"/>
    </source>
</evidence>
<dbReference type="SUPFAM" id="SSF48498">
    <property type="entry name" value="Tetracyclin repressor-like, C-terminal domain"/>
    <property type="match status" value="1"/>
</dbReference>
<dbReference type="InterPro" id="IPR023772">
    <property type="entry name" value="DNA-bd_HTH_TetR-type_CS"/>
</dbReference>
<evidence type="ECO:0000256" key="3">
    <source>
        <dbReference type="ARBA" id="ARBA00023163"/>
    </source>
</evidence>
<organism evidence="6 7">
    <name type="scientific">Acinetobacter pragensis</name>
    <dbReference type="NCBI Taxonomy" id="1806892"/>
    <lineage>
        <taxon>Bacteria</taxon>
        <taxon>Pseudomonadati</taxon>
        <taxon>Pseudomonadota</taxon>
        <taxon>Gammaproteobacteria</taxon>
        <taxon>Moraxellales</taxon>
        <taxon>Moraxellaceae</taxon>
        <taxon>Acinetobacter</taxon>
    </lineage>
</organism>
<dbReference type="AlphaFoldDB" id="A0A151Y5F5"/>
<dbReference type="OrthoDB" id="270177at2"/>
<sequence>MSDEKSNYPGRPRQFEDKEIIDAAVAVFSTNGYAGTSAQNLCDSTGLGRGSLYNAFGSKQALYEQALLRSHEQTMAAQLSILTQSGLLKDRLRSLLLWGIAEDLSQSEKHEAMVLFSALEMGDKDPVVANLNQEYRQRLEKSLIAVFVEGQANGEFSSKASALEMARSFLAGYYGLRVLNKNISDKSFLEDVVNGLLANL</sequence>
<evidence type="ECO:0000256" key="1">
    <source>
        <dbReference type="ARBA" id="ARBA00023015"/>
    </source>
</evidence>
<name>A0A151Y5F5_9GAMM</name>
<evidence type="ECO:0000313" key="6">
    <source>
        <dbReference type="EMBL" id="KYQ73265.1"/>
    </source>
</evidence>
<dbReference type="PROSITE" id="PS50977">
    <property type="entry name" value="HTH_TETR_2"/>
    <property type="match status" value="1"/>
</dbReference>
<dbReference type="PANTHER" id="PTHR47506">
    <property type="entry name" value="TRANSCRIPTIONAL REGULATORY PROTEIN"/>
    <property type="match status" value="1"/>
</dbReference>
<gene>
    <name evidence="6" type="ORF">AZH43_07540</name>
</gene>
<dbReference type="RefSeq" id="WP_067666634.1">
    <property type="nucleotide sequence ID" value="NZ_CBCSIK010000008.1"/>
</dbReference>
<keyword evidence="7" id="KW-1185">Reference proteome</keyword>
<proteinExistence type="predicted"/>
<comment type="caution">
    <text evidence="6">The sequence shown here is derived from an EMBL/GenBank/DDBJ whole genome shotgun (WGS) entry which is preliminary data.</text>
</comment>
<dbReference type="Gene3D" id="1.10.10.60">
    <property type="entry name" value="Homeodomain-like"/>
    <property type="match status" value="1"/>
</dbReference>
<dbReference type="InterPro" id="IPR009057">
    <property type="entry name" value="Homeodomain-like_sf"/>
</dbReference>
<protein>
    <submittedName>
        <fullName evidence="6">TetR family transcriptional regulator</fullName>
    </submittedName>
</protein>
<dbReference type="Gene3D" id="1.10.357.10">
    <property type="entry name" value="Tetracycline Repressor, domain 2"/>
    <property type="match status" value="1"/>
</dbReference>
<dbReference type="EMBL" id="LUAW01000011">
    <property type="protein sequence ID" value="KYQ73265.1"/>
    <property type="molecule type" value="Genomic_DNA"/>
</dbReference>
<dbReference type="PRINTS" id="PR00455">
    <property type="entry name" value="HTHTETR"/>
</dbReference>
<dbReference type="Proteomes" id="UP000076276">
    <property type="component" value="Unassembled WGS sequence"/>
</dbReference>
<reference evidence="6 7" key="1">
    <citation type="submission" date="2016-03" db="EMBL/GenBank/DDBJ databases">
        <title>Acinetobacter genomospecies 28 strain ANC 4149.</title>
        <authorList>
            <person name="Radolfova-Krizova L."/>
            <person name="Nemec A."/>
        </authorList>
    </citation>
    <scope>NUCLEOTIDE SEQUENCE [LARGE SCALE GENOMIC DNA]</scope>
    <source>
        <strain evidence="6 7">ANC 4149</strain>
    </source>
</reference>
<evidence type="ECO:0000256" key="2">
    <source>
        <dbReference type="ARBA" id="ARBA00023125"/>
    </source>
</evidence>
<dbReference type="SUPFAM" id="SSF46689">
    <property type="entry name" value="Homeodomain-like"/>
    <property type="match status" value="1"/>
</dbReference>
<keyword evidence="1" id="KW-0805">Transcription regulation</keyword>
<feature type="domain" description="HTH tetR-type" evidence="5">
    <location>
        <begin position="14"/>
        <end position="74"/>
    </location>
</feature>
<accession>A0A151Y5F5</accession>
<dbReference type="InterPro" id="IPR036271">
    <property type="entry name" value="Tet_transcr_reg_TetR-rel_C_sf"/>
</dbReference>
<dbReference type="Pfam" id="PF00440">
    <property type="entry name" value="TetR_N"/>
    <property type="match status" value="1"/>
</dbReference>
<keyword evidence="3" id="KW-0804">Transcription</keyword>
<evidence type="ECO:0000259" key="5">
    <source>
        <dbReference type="PROSITE" id="PS50977"/>
    </source>
</evidence>
<keyword evidence="2 4" id="KW-0238">DNA-binding</keyword>
<evidence type="ECO:0000313" key="7">
    <source>
        <dbReference type="Proteomes" id="UP000076276"/>
    </source>
</evidence>
<dbReference type="PANTHER" id="PTHR47506:SF1">
    <property type="entry name" value="HTH-TYPE TRANSCRIPTIONAL REGULATOR YJDC"/>
    <property type="match status" value="1"/>
</dbReference>